<evidence type="ECO:0000259" key="3">
    <source>
        <dbReference type="Pfam" id="PF00534"/>
    </source>
</evidence>
<dbReference type="EMBL" id="CP025615">
    <property type="protein sequence ID" value="AUN33945.1"/>
    <property type="molecule type" value="Genomic_DNA"/>
</dbReference>
<dbReference type="PANTHER" id="PTHR12526:SF510">
    <property type="entry name" value="D-INOSITOL 3-PHOSPHATE GLYCOSYLTRANSFERASE"/>
    <property type="match status" value="1"/>
</dbReference>
<dbReference type="CDD" id="cd03818">
    <property type="entry name" value="GT4_ExpC-like"/>
    <property type="match status" value="1"/>
</dbReference>
<dbReference type="PANTHER" id="PTHR12526">
    <property type="entry name" value="GLYCOSYLTRANSFERASE"/>
    <property type="match status" value="1"/>
</dbReference>
<dbReference type="Pfam" id="PF00534">
    <property type="entry name" value="Glycos_transf_1"/>
    <property type="match status" value="1"/>
</dbReference>
<dbReference type="InterPro" id="IPR001296">
    <property type="entry name" value="Glyco_trans_1"/>
</dbReference>
<organism evidence="5 6">
    <name type="scientific">Niveispirillum cyanobacteriorum</name>
    <dbReference type="NCBI Taxonomy" id="1612173"/>
    <lineage>
        <taxon>Bacteria</taxon>
        <taxon>Pseudomonadati</taxon>
        <taxon>Pseudomonadota</taxon>
        <taxon>Alphaproteobacteria</taxon>
        <taxon>Rhodospirillales</taxon>
        <taxon>Azospirillaceae</taxon>
        <taxon>Niveispirillum</taxon>
    </lineage>
</organism>
<reference evidence="5 6" key="1">
    <citation type="submission" date="2017-12" db="EMBL/GenBank/DDBJ databases">
        <title>Genomes of bacteria within cyanobacterial aggregates.</title>
        <authorList>
            <person name="Cai H."/>
        </authorList>
    </citation>
    <scope>NUCLEOTIDE SEQUENCE [LARGE SCALE GENOMIC DNA]</scope>
    <source>
        <strain evidence="5 6">TH16</strain>
        <plasmid evidence="5 6">unnamed3</plasmid>
    </source>
</reference>
<evidence type="ECO:0000256" key="1">
    <source>
        <dbReference type="ARBA" id="ARBA00022676"/>
    </source>
</evidence>
<keyword evidence="1" id="KW-0328">Glycosyltransferase</keyword>
<keyword evidence="2 5" id="KW-0808">Transferase</keyword>
<feature type="domain" description="Glycosyl transferase family 1" evidence="3">
    <location>
        <begin position="214"/>
        <end position="382"/>
    </location>
</feature>
<keyword evidence="5" id="KW-0614">Plasmid</keyword>
<dbReference type="RefSeq" id="WP_102115447.1">
    <property type="nucleotide sequence ID" value="NZ_BMGN01000013.1"/>
</dbReference>
<evidence type="ECO:0000313" key="6">
    <source>
        <dbReference type="Proteomes" id="UP000234752"/>
    </source>
</evidence>
<keyword evidence="6" id="KW-1185">Reference proteome</keyword>
<dbReference type="InterPro" id="IPR022623">
    <property type="entry name" value="Glyco_trans_4"/>
</dbReference>
<feature type="domain" description="Glycosyl transferase family 4" evidence="4">
    <location>
        <begin position="28"/>
        <end position="191"/>
    </location>
</feature>
<sequence length="415" mass="45698">MYKVLFLHNQFPGQFLHLAPYLARLPGVQVDAMASDPVRELAGVTLHRYSVDVSADNRPHPYLIKSDQAIWRGQAVLAACVLLSQTGYRPNLVIGHNGWGELLYLKDLWPDVPVIGYCEFYYHGVGVDVGFDPPGPVNLDMLARVRSLNAHHLLGMAAIDRGISPTRWQHDLHPAFLHPKLSVIHDGIDTQTASPGPAQPLILPDGRRLEPGMPLVTYIARDLEPYRGFPIMMRAAAHLLRSRPDLRLVIAGGDGVSYGTPPPDGGTWRAKMLAELGDQLPLDRVHFLGTIPHADFINLMRLSSAHVYLTYPFVLSWSMLEAMACGVSLVASDTPPVREVVEQGRNGILVPFHDPVAVAAGLGMALDIPPGQRQAMRNSARQTVIDHYDLNRVALPAWLTMLHREFGLPYASPPG</sequence>
<name>A0A2K9NNM4_9PROT</name>
<dbReference type="Pfam" id="PF12000">
    <property type="entry name" value="Glyco_trans_4_3"/>
    <property type="match status" value="1"/>
</dbReference>
<evidence type="ECO:0000256" key="2">
    <source>
        <dbReference type="ARBA" id="ARBA00022679"/>
    </source>
</evidence>
<dbReference type="AlphaFoldDB" id="A0A2K9NNM4"/>
<dbReference type="SUPFAM" id="SSF53756">
    <property type="entry name" value="UDP-Glycosyltransferase/glycogen phosphorylase"/>
    <property type="match status" value="1"/>
</dbReference>
<dbReference type="OrthoDB" id="9793726at2"/>
<protein>
    <submittedName>
        <fullName evidence="5">Glycosyl transferase family 1</fullName>
    </submittedName>
</protein>
<gene>
    <name evidence="5" type="ORF">C0V82_26410</name>
</gene>
<dbReference type="GO" id="GO:0016757">
    <property type="term" value="F:glycosyltransferase activity"/>
    <property type="evidence" value="ECO:0007669"/>
    <property type="project" value="UniProtKB-KW"/>
</dbReference>
<accession>A0A2K9NNM4</accession>
<geneLocation type="plasmid" evidence="5 6">
    <name>unnamed3</name>
</geneLocation>
<dbReference type="KEGG" id="ncb:C0V82_26410"/>
<evidence type="ECO:0000313" key="5">
    <source>
        <dbReference type="EMBL" id="AUN33945.1"/>
    </source>
</evidence>
<dbReference type="Gene3D" id="3.40.50.2000">
    <property type="entry name" value="Glycogen Phosphorylase B"/>
    <property type="match status" value="2"/>
</dbReference>
<dbReference type="Proteomes" id="UP000234752">
    <property type="component" value="Plasmid unnamed3"/>
</dbReference>
<proteinExistence type="predicted"/>
<evidence type="ECO:0000259" key="4">
    <source>
        <dbReference type="Pfam" id="PF12000"/>
    </source>
</evidence>